<organism evidence="1 2">
    <name type="scientific">Diphasiastrum complanatum</name>
    <name type="common">Issler's clubmoss</name>
    <name type="synonym">Lycopodium complanatum</name>
    <dbReference type="NCBI Taxonomy" id="34168"/>
    <lineage>
        <taxon>Eukaryota</taxon>
        <taxon>Viridiplantae</taxon>
        <taxon>Streptophyta</taxon>
        <taxon>Embryophyta</taxon>
        <taxon>Tracheophyta</taxon>
        <taxon>Lycopodiopsida</taxon>
        <taxon>Lycopodiales</taxon>
        <taxon>Lycopodiaceae</taxon>
        <taxon>Lycopodioideae</taxon>
        <taxon>Diphasiastrum</taxon>
    </lineage>
</organism>
<evidence type="ECO:0000313" key="2">
    <source>
        <dbReference type="Proteomes" id="UP001162992"/>
    </source>
</evidence>
<keyword evidence="2" id="KW-1185">Reference proteome</keyword>
<accession>A0ACC2ESZ6</accession>
<name>A0ACC2ESZ6_DIPCM</name>
<comment type="caution">
    <text evidence="1">The sequence shown here is derived from an EMBL/GenBank/DDBJ whole genome shotgun (WGS) entry which is preliminary data.</text>
</comment>
<dbReference type="Proteomes" id="UP001162992">
    <property type="component" value="Chromosome 1"/>
</dbReference>
<gene>
    <name evidence="1" type="ORF">O6H91_01G086800</name>
</gene>
<evidence type="ECO:0000313" key="1">
    <source>
        <dbReference type="EMBL" id="KAJ7569634.1"/>
    </source>
</evidence>
<proteinExistence type="predicted"/>
<reference evidence="2" key="1">
    <citation type="journal article" date="2024" name="Proc. Natl. Acad. Sci. U.S.A.">
        <title>Extraordinary preservation of gene collinearity over three hundred million years revealed in homosporous lycophytes.</title>
        <authorList>
            <person name="Li C."/>
            <person name="Wickell D."/>
            <person name="Kuo L.Y."/>
            <person name="Chen X."/>
            <person name="Nie B."/>
            <person name="Liao X."/>
            <person name="Peng D."/>
            <person name="Ji J."/>
            <person name="Jenkins J."/>
            <person name="Williams M."/>
            <person name="Shu S."/>
            <person name="Plott C."/>
            <person name="Barry K."/>
            <person name="Rajasekar S."/>
            <person name="Grimwood J."/>
            <person name="Han X."/>
            <person name="Sun S."/>
            <person name="Hou Z."/>
            <person name="He W."/>
            <person name="Dai G."/>
            <person name="Sun C."/>
            <person name="Schmutz J."/>
            <person name="Leebens-Mack J.H."/>
            <person name="Li F.W."/>
            <person name="Wang L."/>
        </authorList>
    </citation>
    <scope>NUCLEOTIDE SEQUENCE [LARGE SCALE GENOMIC DNA]</scope>
    <source>
        <strain evidence="2">cv. PW_Plant_1</strain>
    </source>
</reference>
<protein>
    <submittedName>
        <fullName evidence="1">Uncharacterized protein</fullName>
    </submittedName>
</protein>
<dbReference type="EMBL" id="CM055092">
    <property type="protein sequence ID" value="KAJ7569634.1"/>
    <property type="molecule type" value="Genomic_DNA"/>
</dbReference>
<sequence>MYLSSSFGCSDNRAHNAWSAQLENCHGFACKHVNSSQCVLYSFNGRFQGLITRSKACNSYYRLSCSTQLGSKTSIKAYPSRNGSRLSAMTLGYRFSFYNDVLANKLLCTDKDHFLELLRFEDRLHGFGKVIERRISSSNVMAIAAALPEGATEADAEYMKLCVKLARKAVGRTSPNPMVGCVIVKNGGVIGQGFHPRAGEPHAELQCLVLQVFALREAGGRAEGSTVYVSLEPCNHFGRTPPCSQALIRAKVKRVVVGMVDPNPQVGGKGIETLRKSGIEVVVGVEEELCQATNEAFVHRMLTGKPFVCLRFSMSLDGRFLGSRGQVVEFGSSFSQQLQEYNAVVITDAAVFDDPTLLSSEAEAKQPLRIILARSLDMPLESKVFDTSHAPTLVLADAGAVLEDVQSNISRGGQSMESLLLAKGVDVVTLDKLHLDMVLDLCNQRGLSSVLLDSRGPDMSGLENFLGKQAIQEGIVQKLVVDMAPVICGDLRATPGFQVQELIKLEKVRTCISGGNVLIEGYLPGSD</sequence>